<gene>
    <name evidence="2" type="ORF">AMET1_0406</name>
</gene>
<dbReference type="Proteomes" id="UP000195137">
    <property type="component" value="Unassembled WGS sequence"/>
</dbReference>
<feature type="domain" description="Transposase IS4-like" evidence="1">
    <location>
        <begin position="117"/>
        <end position="266"/>
    </location>
</feature>
<dbReference type="OrthoDB" id="110773at2157"/>
<dbReference type="InterPro" id="IPR002559">
    <property type="entry name" value="Transposase_11"/>
</dbReference>
<dbReference type="InterPro" id="IPR053520">
    <property type="entry name" value="Transposase_Tn903"/>
</dbReference>
<comment type="caution">
    <text evidence="2">The sequence shown here is derived from an EMBL/GenBank/DDBJ whole genome shotgun (WGS) entry which is preliminary data.</text>
</comment>
<dbReference type="Pfam" id="PF01609">
    <property type="entry name" value="DDE_Tnp_1"/>
    <property type="match status" value="1"/>
</dbReference>
<name>A0A1Y3GH95_9EURY</name>
<dbReference type="RefSeq" id="WP_086637365.1">
    <property type="nucleotide sequence ID" value="NZ_MRZU01000003.1"/>
</dbReference>
<proteinExistence type="predicted"/>
<reference evidence="2 3" key="1">
    <citation type="submission" date="2016-12" db="EMBL/GenBank/DDBJ databases">
        <title>Discovery of methanogenic haloarchaea.</title>
        <authorList>
            <person name="Sorokin D.Y."/>
            <person name="Makarova K.S."/>
            <person name="Abbas B."/>
            <person name="Ferrer M."/>
            <person name="Golyshin P.N."/>
        </authorList>
    </citation>
    <scope>NUCLEOTIDE SEQUENCE [LARGE SCALE GENOMIC DNA]</scope>
    <source>
        <strain evidence="2">AMET1</strain>
    </source>
</reference>
<evidence type="ECO:0000259" key="1">
    <source>
        <dbReference type="Pfam" id="PF01609"/>
    </source>
</evidence>
<dbReference type="GO" id="GO:0003677">
    <property type="term" value="F:DNA binding"/>
    <property type="evidence" value="ECO:0007669"/>
    <property type="project" value="InterPro"/>
</dbReference>
<dbReference type="EMBL" id="MRZU01000003">
    <property type="protein sequence ID" value="OUJ18756.1"/>
    <property type="molecule type" value="Genomic_DNA"/>
</dbReference>
<protein>
    <submittedName>
        <fullName evidence="2">Transposase IS5 family</fullName>
    </submittedName>
</protein>
<dbReference type="GO" id="GO:0004803">
    <property type="term" value="F:transposase activity"/>
    <property type="evidence" value="ECO:0007669"/>
    <property type="project" value="InterPro"/>
</dbReference>
<accession>A0A1Y3GH95</accession>
<evidence type="ECO:0000313" key="3">
    <source>
        <dbReference type="Proteomes" id="UP000195137"/>
    </source>
</evidence>
<organism evidence="2 3">
    <name type="scientific">Methanonatronarchaeum thermophilum</name>
    <dbReference type="NCBI Taxonomy" id="1927129"/>
    <lineage>
        <taxon>Archaea</taxon>
        <taxon>Methanobacteriati</taxon>
        <taxon>Methanobacteriota</taxon>
        <taxon>Methanonatronarchaeia</taxon>
        <taxon>Methanonatronarchaeales</taxon>
        <taxon>Methanonatronarchaeaceae</taxon>
        <taxon>Methanonatronarchaeum</taxon>
    </lineage>
</organism>
<dbReference type="NCBIfam" id="NF033579">
    <property type="entry name" value="transpos_IS5_2"/>
    <property type="match status" value="1"/>
</dbReference>
<dbReference type="GO" id="GO:0006313">
    <property type="term" value="P:DNA transposition"/>
    <property type="evidence" value="ECO:0007669"/>
    <property type="project" value="InterPro"/>
</dbReference>
<keyword evidence="3" id="KW-1185">Reference proteome</keyword>
<evidence type="ECO:0000313" key="2">
    <source>
        <dbReference type="EMBL" id="OUJ18756.1"/>
    </source>
</evidence>
<sequence length="289" mass="33779">MDELPETELYRFVEEIKCLVARKVPRYSSKYSRKDYSLRQHAVLICLKIKKEDTYREIADEAVEMIRIRSELNLDEIPHPSTLCRAFNKLSMKIWRTLLRLSIKKLDLSGAAGIDASGFDRSYASRHYTERTKMKLSSLKTTLLVDVKGAIVDLHVTTTRKHDTKIAPQIVRRNSKLIDVLLGDKGYDDQKLRELCLEKNVTPVIKYKEFTEEHKKLNKELEDYGRRNINECMNSSLKRKYGSHVSSRSWWKQFREITVKCLVQNIEKTINYLAPLNLKTPTKLKRVAT</sequence>
<dbReference type="AlphaFoldDB" id="A0A1Y3GH95"/>